<dbReference type="EMBL" id="JACHFR010000002">
    <property type="protein sequence ID" value="MBB5219278.1"/>
    <property type="molecule type" value="Genomic_DNA"/>
</dbReference>
<dbReference type="Proteomes" id="UP000593591">
    <property type="component" value="Chromosome"/>
</dbReference>
<dbReference type="AlphaFoldDB" id="A0A840SGJ0"/>
<feature type="transmembrane region" description="Helical" evidence="7">
    <location>
        <begin position="163"/>
        <end position="180"/>
    </location>
</feature>
<evidence type="ECO:0008006" key="12">
    <source>
        <dbReference type="Google" id="ProtNLM"/>
    </source>
</evidence>
<evidence type="ECO:0000256" key="3">
    <source>
        <dbReference type="ARBA" id="ARBA00022475"/>
    </source>
</evidence>
<sequence length="319" mass="34975">MYLLVIRQLAIMLAIAVCGYGVTKAFKFGKTEQQYVSKTLLYFINPCLILGNFNRDFNAGELKGFATVLVYAFIIHILMIAVALIFARSRTEEGKELDCIDRIAVVFTNCGFIGIPLIQGVFPGKPMAVFYLIAFLTVFNICLWTFGYFIVCGKINLKKIITNPNIIAIAAGFLIFIAPFKLPSVLANGKSGVIDFIASMNTATSMILLGMLFANYTKPAAQKIFGRVVKLCILRYVVTGVIMFALTLAVLKFASGVHDVHMMCYVAYIAALCPVGMSVSSFAVVFNKDESYSALLVLTTSALCVLTLPASVFLLERFV</sequence>
<feature type="transmembrane region" description="Helical" evidence="7">
    <location>
        <begin position="293"/>
        <end position="315"/>
    </location>
</feature>
<organism evidence="8 10">
    <name type="scientific">Treponema rectale</name>
    <dbReference type="NCBI Taxonomy" id="744512"/>
    <lineage>
        <taxon>Bacteria</taxon>
        <taxon>Pseudomonadati</taxon>
        <taxon>Spirochaetota</taxon>
        <taxon>Spirochaetia</taxon>
        <taxon>Spirochaetales</taxon>
        <taxon>Treponemataceae</taxon>
        <taxon>Treponema</taxon>
    </lineage>
</organism>
<evidence type="ECO:0000256" key="1">
    <source>
        <dbReference type="ARBA" id="ARBA00004141"/>
    </source>
</evidence>
<feature type="transmembrane region" description="Helical" evidence="7">
    <location>
        <begin position="233"/>
        <end position="253"/>
    </location>
</feature>
<gene>
    <name evidence="9" type="ORF">DYE49_10390</name>
    <name evidence="8" type="ORF">HNP77_001647</name>
</gene>
<accession>A0A840SGJ0</accession>
<dbReference type="InterPro" id="IPR004776">
    <property type="entry name" value="Mem_transp_PIN-like"/>
</dbReference>
<dbReference type="PANTHER" id="PTHR36838">
    <property type="entry name" value="AUXIN EFFLUX CARRIER FAMILY PROTEIN"/>
    <property type="match status" value="1"/>
</dbReference>
<evidence type="ECO:0000313" key="9">
    <source>
        <dbReference type="EMBL" id="QOS40837.1"/>
    </source>
</evidence>
<name>A0A840SGJ0_9SPIR</name>
<keyword evidence="6 7" id="KW-0472">Membrane</keyword>
<evidence type="ECO:0000313" key="10">
    <source>
        <dbReference type="Proteomes" id="UP000578697"/>
    </source>
</evidence>
<keyword evidence="2" id="KW-0813">Transport</keyword>
<dbReference type="Pfam" id="PF03547">
    <property type="entry name" value="Mem_trans"/>
    <property type="match status" value="2"/>
</dbReference>
<feature type="transmembrane region" description="Helical" evidence="7">
    <location>
        <begin position="6"/>
        <end position="23"/>
    </location>
</feature>
<keyword evidence="10" id="KW-1185">Reference proteome</keyword>
<reference evidence="9 11" key="1">
    <citation type="submission" date="2018-08" db="EMBL/GenBank/DDBJ databases">
        <title>The first complete genome of Treponema rectale (CHPAT), a commensal spirochete of the bovine rectum.</title>
        <authorList>
            <person name="Staton G.J."/>
            <person name="Clegg S.R."/>
            <person name="Carter S.D."/>
            <person name="Radford A.D."/>
            <person name="Darby A."/>
            <person name="Hall N."/>
            <person name="Birtles R.J."/>
            <person name="Evans N.J."/>
        </authorList>
    </citation>
    <scope>NUCLEOTIDE SEQUENCE [LARGE SCALE GENOMIC DNA]</scope>
    <source>
        <strain evidence="9 11">CHPA</strain>
    </source>
</reference>
<dbReference type="RefSeq" id="WP_184652691.1">
    <property type="nucleotide sequence ID" value="NZ_JACHFR010000002.1"/>
</dbReference>
<dbReference type="GO" id="GO:0055085">
    <property type="term" value="P:transmembrane transport"/>
    <property type="evidence" value="ECO:0007669"/>
    <property type="project" value="InterPro"/>
</dbReference>
<dbReference type="KEGG" id="trc:DYE49_10390"/>
<dbReference type="Proteomes" id="UP000578697">
    <property type="component" value="Unassembled WGS sequence"/>
</dbReference>
<evidence type="ECO:0000256" key="5">
    <source>
        <dbReference type="ARBA" id="ARBA00022989"/>
    </source>
</evidence>
<feature type="transmembrane region" description="Helical" evidence="7">
    <location>
        <begin position="265"/>
        <end position="286"/>
    </location>
</feature>
<evidence type="ECO:0000256" key="7">
    <source>
        <dbReference type="SAM" id="Phobius"/>
    </source>
</evidence>
<feature type="transmembrane region" description="Helical" evidence="7">
    <location>
        <begin position="65"/>
        <end position="87"/>
    </location>
</feature>
<evidence type="ECO:0000256" key="4">
    <source>
        <dbReference type="ARBA" id="ARBA00022692"/>
    </source>
</evidence>
<keyword evidence="3" id="KW-1003">Cell membrane</keyword>
<dbReference type="GO" id="GO:0016020">
    <property type="term" value="C:membrane"/>
    <property type="evidence" value="ECO:0007669"/>
    <property type="project" value="UniProtKB-SubCell"/>
</dbReference>
<proteinExistence type="predicted"/>
<evidence type="ECO:0000256" key="2">
    <source>
        <dbReference type="ARBA" id="ARBA00022448"/>
    </source>
</evidence>
<evidence type="ECO:0000256" key="6">
    <source>
        <dbReference type="ARBA" id="ARBA00023136"/>
    </source>
</evidence>
<protein>
    <recommendedName>
        <fullName evidence="12">AEC family transporter</fullName>
    </recommendedName>
</protein>
<reference evidence="8 10" key="2">
    <citation type="submission" date="2020-08" db="EMBL/GenBank/DDBJ databases">
        <title>Genomic Encyclopedia of Type Strains, Phase IV (KMG-IV): sequencing the most valuable type-strain genomes for metagenomic binning, comparative biology and taxonomic classification.</title>
        <authorList>
            <person name="Goeker M."/>
        </authorList>
    </citation>
    <scope>NUCLEOTIDE SEQUENCE [LARGE SCALE GENOMIC DNA]</scope>
    <source>
        <strain evidence="8 10">DSM 103679</strain>
    </source>
</reference>
<evidence type="ECO:0000313" key="8">
    <source>
        <dbReference type="EMBL" id="MBB5219278.1"/>
    </source>
</evidence>
<keyword evidence="5 7" id="KW-1133">Transmembrane helix</keyword>
<feature type="transmembrane region" description="Helical" evidence="7">
    <location>
        <begin position="99"/>
        <end position="122"/>
    </location>
</feature>
<evidence type="ECO:0000313" key="11">
    <source>
        <dbReference type="Proteomes" id="UP000593591"/>
    </source>
</evidence>
<dbReference type="PANTHER" id="PTHR36838:SF1">
    <property type="entry name" value="SLR1864 PROTEIN"/>
    <property type="match status" value="1"/>
</dbReference>
<feature type="transmembrane region" description="Helical" evidence="7">
    <location>
        <begin position="35"/>
        <end position="53"/>
    </location>
</feature>
<keyword evidence="4 7" id="KW-0812">Transmembrane</keyword>
<dbReference type="EMBL" id="CP031517">
    <property type="protein sequence ID" value="QOS40837.1"/>
    <property type="molecule type" value="Genomic_DNA"/>
</dbReference>
<comment type="subcellular location">
    <subcellularLocation>
        <location evidence="1">Membrane</location>
        <topology evidence="1">Multi-pass membrane protein</topology>
    </subcellularLocation>
</comment>
<feature type="transmembrane region" description="Helical" evidence="7">
    <location>
        <begin position="128"/>
        <end position="151"/>
    </location>
</feature>
<feature type="transmembrane region" description="Helical" evidence="7">
    <location>
        <begin position="192"/>
        <end position="213"/>
    </location>
</feature>